<dbReference type="InterPro" id="IPR018365">
    <property type="entry name" value="Cell_cycle_FtsW-rel_CS"/>
</dbReference>
<feature type="transmembrane region" description="Helical" evidence="22">
    <location>
        <begin position="134"/>
        <end position="162"/>
    </location>
</feature>
<organism evidence="23 24">
    <name type="scientific">Sanguibacter antarcticus</name>
    <dbReference type="NCBI Taxonomy" id="372484"/>
    <lineage>
        <taxon>Bacteria</taxon>
        <taxon>Bacillati</taxon>
        <taxon>Actinomycetota</taxon>
        <taxon>Actinomycetes</taxon>
        <taxon>Micrococcales</taxon>
        <taxon>Sanguibacteraceae</taxon>
        <taxon>Sanguibacter</taxon>
    </lineage>
</organism>
<dbReference type="GO" id="GO:0051301">
    <property type="term" value="P:cell division"/>
    <property type="evidence" value="ECO:0007669"/>
    <property type="project" value="UniProtKB-KW"/>
</dbReference>
<accession>A0A2A9E3R0</accession>
<keyword evidence="8" id="KW-0133">Cell shape</keyword>
<dbReference type="RefSeq" id="WP_098454669.1">
    <property type="nucleotide sequence ID" value="NZ_PDJG01000001.1"/>
</dbReference>
<evidence type="ECO:0000256" key="18">
    <source>
        <dbReference type="ARBA" id="ARBA00041418"/>
    </source>
</evidence>
<evidence type="ECO:0000256" key="3">
    <source>
        <dbReference type="ARBA" id="ARBA00022475"/>
    </source>
</evidence>
<feature type="transmembrane region" description="Helical" evidence="22">
    <location>
        <begin position="219"/>
        <end position="237"/>
    </location>
</feature>
<proteinExistence type="inferred from homology"/>
<dbReference type="Proteomes" id="UP000225548">
    <property type="component" value="Unassembled WGS sequence"/>
</dbReference>
<evidence type="ECO:0000256" key="8">
    <source>
        <dbReference type="ARBA" id="ARBA00022960"/>
    </source>
</evidence>
<evidence type="ECO:0000256" key="13">
    <source>
        <dbReference type="ARBA" id="ARBA00023316"/>
    </source>
</evidence>
<evidence type="ECO:0000256" key="4">
    <source>
        <dbReference type="ARBA" id="ARBA00022618"/>
    </source>
</evidence>
<dbReference type="Pfam" id="PF01098">
    <property type="entry name" value="FTSW_RODA_SPOVE"/>
    <property type="match status" value="1"/>
</dbReference>
<dbReference type="PANTHER" id="PTHR30474">
    <property type="entry name" value="CELL CYCLE PROTEIN"/>
    <property type="match status" value="1"/>
</dbReference>
<dbReference type="NCBIfam" id="TIGR02614">
    <property type="entry name" value="ftsW"/>
    <property type="match status" value="1"/>
</dbReference>
<keyword evidence="3" id="KW-1003">Cell membrane</keyword>
<feature type="transmembrane region" description="Helical" evidence="22">
    <location>
        <begin position="197"/>
        <end position="214"/>
    </location>
</feature>
<comment type="function">
    <text evidence="21">Peptidoglycan polymerase that is essential for cell division.</text>
</comment>
<dbReference type="AlphaFoldDB" id="A0A2A9E3R0"/>
<dbReference type="EMBL" id="PDJG01000001">
    <property type="protein sequence ID" value="PFG33463.1"/>
    <property type="molecule type" value="Genomic_DNA"/>
</dbReference>
<feature type="transmembrane region" description="Helical" evidence="22">
    <location>
        <begin position="174"/>
        <end position="191"/>
    </location>
</feature>
<sequence>MSKATTIQAAAPRPASSRTPVRRAARGVWLGQWNSAVTSYYLLAGATVLLLVLGLVMVLSSSSVDSLQDGDSAYSVFLNQAKFALMGLPFMLVAMRLRPSFYKKMAWPALFLAMGLQLLIFTPMARGEKGNTNWVYLGGGITIQPSELAKVALAVWLGVVLGRKMALLGEWKHAFVPVIPVAMVVIALVLAGKDLGTAMVLMLIVAGALFVAGLPLRMFAIAGAGVIAAVAVLVVGSDNRMNRIAATFGGQCDEAGACYQVVRGLEGLGTGGLMGVGLGAGFEKWSYLPEAHNDFIFAVLGEELGLLGALLVLALFALLGLAMLRIVRRHPDPMVKITTAAIACWIIGQALINIGVVIGILPVIGIPLPLVSAGGSALVATMLALGIVISFARDEPGAREALAARPNVVRRSVAVMGRAASRRRRPVVTGTDDELG</sequence>
<dbReference type="GO" id="GO:0032153">
    <property type="term" value="C:cell division site"/>
    <property type="evidence" value="ECO:0007669"/>
    <property type="project" value="TreeGrafter"/>
</dbReference>
<dbReference type="OrthoDB" id="9768187at2"/>
<feature type="transmembrane region" description="Helical" evidence="22">
    <location>
        <begin position="105"/>
        <end position="122"/>
    </location>
</feature>
<keyword evidence="10 22" id="KW-1133">Transmembrane helix</keyword>
<comment type="subcellular location">
    <subcellularLocation>
        <location evidence="1">Cell membrane</location>
        <topology evidence="1">Multi-pass membrane protein</topology>
    </subcellularLocation>
</comment>
<dbReference type="GO" id="GO:0009252">
    <property type="term" value="P:peptidoglycan biosynthetic process"/>
    <property type="evidence" value="ECO:0007669"/>
    <property type="project" value="UniProtKB-KW"/>
</dbReference>
<comment type="pathway">
    <text evidence="2">Cell wall biogenesis; peptidoglycan biosynthesis.</text>
</comment>
<evidence type="ECO:0000256" key="11">
    <source>
        <dbReference type="ARBA" id="ARBA00023136"/>
    </source>
</evidence>
<keyword evidence="6" id="KW-0808">Transferase</keyword>
<feature type="transmembrane region" description="Helical" evidence="22">
    <location>
        <begin position="339"/>
        <end position="364"/>
    </location>
</feature>
<dbReference type="GO" id="GO:0008955">
    <property type="term" value="F:peptidoglycan glycosyltransferase activity"/>
    <property type="evidence" value="ECO:0007669"/>
    <property type="project" value="UniProtKB-EC"/>
</dbReference>
<evidence type="ECO:0000256" key="2">
    <source>
        <dbReference type="ARBA" id="ARBA00004752"/>
    </source>
</evidence>
<protein>
    <recommendedName>
        <fullName evidence="17">Probable peptidoglycan glycosyltransferase FtsW</fullName>
        <ecNumber evidence="19">2.4.99.28</ecNumber>
    </recommendedName>
    <alternativeName>
        <fullName evidence="18">Cell division protein FtsW</fullName>
    </alternativeName>
    <alternativeName>
        <fullName evidence="15">Cell wall polymerase</fullName>
    </alternativeName>
    <alternativeName>
        <fullName evidence="14">Peptidoglycan polymerase</fullName>
    </alternativeName>
</protein>
<evidence type="ECO:0000256" key="9">
    <source>
        <dbReference type="ARBA" id="ARBA00022984"/>
    </source>
</evidence>
<reference evidence="23 24" key="1">
    <citation type="submission" date="2017-10" db="EMBL/GenBank/DDBJ databases">
        <title>Sequencing the genomes of 1000 actinobacteria strains.</title>
        <authorList>
            <person name="Klenk H.-P."/>
        </authorList>
    </citation>
    <scope>NUCLEOTIDE SEQUENCE [LARGE SCALE GENOMIC DNA]</scope>
    <source>
        <strain evidence="23 24">DSM 18966</strain>
    </source>
</reference>
<dbReference type="GO" id="GO:0005886">
    <property type="term" value="C:plasma membrane"/>
    <property type="evidence" value="ECO:0007669"/>
    <property type="project" value="UniProtKB-SubCell"/>
</dbReference>
<keyword evidence="5" id="KW-0328">Glycosyltransferase</keyword>
<evidence type="ECO:0000256" key="7">
    <source>
        <dbReference type="ARBA" id="ARBA00022692"/>
    </source>
</evidence>
<evidence type="ECO:0000256" key="21">
    <source>
        <dbReference type="ARBA" id="ARBA00049966"/>
    </source>
</evidence>
<keyword evidence="11 22" id="KW-0472">Membrane</keyword>
<dbReference type="GO" id="GO:0071555">
    <property type="term" value="P:cell wall organization"/>
    <property type="evidence" value="ECO:0007669"/>
    <property type="project" value="UniProtKB-KW"/>
</dbReference>
<dbReference type="PROSITE" id="PS00428">
    <property type="entry name" value="FTSW_RODA_SPOVE"/>
    <property type="match status" value="1"/>
</dbReference>
<dbReference type="InterPro" id="IPR001182">
    <property type="entry name" value="FtsW/RodA"/>
</dbReference>
<gene>
    <name evidence="23" type="ORF">ATL42_1340</name>
</gene>
<dbReference type="PANTHER" id="PTHR30474:SF2">
    <property type="entry name" value="PEPTIDOGLYCAN GLYCOSYLTRANSFERASE FTSW-RELATED"/>
    <property type="match status" value="1"/>
</dbReference>
<feature type="transmembrane region" description="Helical" evidence="22">
    <location>
        <begin position="40"/>
        <end position="60"/>
    </location>
</feature>
<name>A0A2A9E3R0_9MICO</name>
<dbReference type="InterPro" id="IPR013437">
    <property type="entry name" value="FtsW"/>
</dbReference>
<feature type="transmembrane region" description="Helical" evidence="22">
    <location>
        <begin position="304"/>
        <end position="327"/>
    </location>
</feature>
<dbReference type="GO" id="GO:0015648">
    <property type="term" value="F:lipid-linked peptidoglycan transporter activity"/>
    <property type="evidence" value="ECO:0007669"/>
    <property type="project" value="TreeGrafter"/>
</dbReference>
<evidence type="ECO:0000256" key="15">
    <source>
        <dbReference type="ARBA" id="ARBA00033270"/>
    </source>
</evidence>
<feature type="transmembrane region" description="Helical" evidence="22">
    <location>
        <begin position="370"/>
        <end position="392"/>
    </location>
</feature>
<evidence type="ECO:0000256" key="17">
    <source>
        <dbReference type="ARBA" id="ARBA00041185"/>
    </source>
</evidence>
<comment type="caution">
    <text evidence="23">The sequence shown here is derived from an EMBL/GenBank/DDBJ whole genome shotgun (WGS) entry which is preliminary data.</text>
</comment>
<evidence type="ECO:0000256" key="6">
    <source>
        <dbReference type="ARBA" id="ARBA00022679"/>
    </source>
</evidence>
<evidence type="ECO:0000256" key="16">
    <source>
        <dbReference type="ARBA" id="ARBA00038053"/>
    </source>
</evidence>
<evidence type="ECO:0000256" key="1">
    <source>
        <dbReference type="ARBA" id="ARBA00004651"/>
    </source>
</evidence>
<keyword evidence="12" id="KW-0131">Cell cycle</keyword>
<dbReference type="EC" id="2.4.99.28" evidence="19"/>
<evidence type="ECO:0000256" key="20">
    <source>
        <dbReference type="ARBA" id="ARBA00049902"/>
    </source>
</evidence>
<evidence type="ECO:0000256" key="12">
    <source>
        <dbReference type="ARBA" id="ARBA00023306"/>
    </source>
</evidence>
<comment type="catalytic activity">
    <reaction evidence="20">
        <text>[GlcNAc-(1-&gt;4)-Mur2Ac(oyl-L-Ala-gamma-D-Glu-L-Lys-D-Ala-D-Ala)](n)-di-trans,octa-cis-undecaprenyl diphosphate + beta-D-GlcNAc-(1-&gt;4)-Mur2Ac(oyl-L-Ala-gamma-D-Glu-L-Lys-D-Ala-D-Ala)-di-trans,octa-cis-undecaprenyl diphosphate = [GlcNAc-(1-&gt;4)-Mur2Ac(oyl-L-Ala-gamma-D-Glu-L-Lys-D-Ala-D-Ala)](n+1)-di-trans,octa-cis-undecaprenyl diphosphate + di-trans,octa-cis-undecaprenyl diphosphate + H(+)</text>
        <dbReference type="Rhea" id="RHEA:23708"/>
        <dbReference type="Rhea" id="RHEA-COMP:9602"/>
        <dbReference type="Rhea" id="RHEA-COMP:9603"/>
        <dbReference type="ChEBI" id="CHEBI:15378"/>
        <dbReference type="ChEBI" id="CHEBI:58405"/>
        <dbReference type="ChEBI" id="CHEBI:60033"/>
        <dbReference type="ChEBI" id="CHEBI:78435"/>
        <dbReference type="EC" id="2.4.99.28"/>
    </reaction>
</comment>
<dbReference type="GO" id="GO:0008360">
    <property type="term" value="P:regulation of cell shape"/>
    <property type="evidence" value="ECO:0007669"/>
    <property type="project" value="UniProtKB-KW"/>
</dbReference>
<keyword evidence="13" id="KW-0961">Cell wall biogenesis/degradation</keyword>
<keyword evidence="7 22" id="KW-0812">Transmembrane</keyword>
<evidence type="ECO:0000256" key="19">
    <source>
        <dbReference type="ARBA" id="ARBA00044770"/>
    </source>
</evidence>
<feature type="transmembrane region" description="Helical" evidence="22">
    <location>
        <begin position="72"/>
        <end position="93"/>
    </location>
</feature>
<keyword evidence="9" id="KW-0573">Peptidoglycan synthesis</keyword>
<keyword evidence="4 23" id="KW-0132">Cell division</keyword>
<evidence type="ECO:0000256" key="22">
    <source>
        <dbReference type="SAM" id="Phobius"/>
    </source>
</evidence>
<comment type="similarity">
    <text evidence="16">Belongs to the SEDS family. FtsW subfamily.</text>
</comment>
<evidence type="ECO:0000256" key="5">
    <source>
        <dbReference type="ARBA" id="ARBA00022676"/>
    </source>
</evidence>
<evidence type="ECO:0000256" key="14">
    <source>
        <dbReference type="ARBA" id="ARBA00032370"/>
    </source>
</evidence>
<keyword evidence="24" id="KW-1185">Reference proteome</keyword>
<evidence type="ECO:0000256" key="10">
    <source>
        <dbReference type="ARBA" id="ARBA00022989"/>
    </source>
</evidence>
<evidence type="ECO:0000313" key="24">
    <source>
        <dbReference type="Proteomes" id="UP000225548"/>
    </source>
</evidence>
<evidence type="ECO:0000313" key="23">
    <source>
        <dbReference type="EMBL" id="PFG33463.1"/>
    </source>
</evidence>